<reference evidence="4" key="1">
    <citation type="submission" date="2021-09" db="EMBL/GenBank/DDBJ databases">
        <authorList>
            <consortium name="AG Swart"/>
            <person name="Singh M."/>
            <person name="Singh A."/>
            <person name="Seah K."/>
            <person name="Emmerich C."/>
        </authorList>
    </citation>
    <scope>NUCLEOTIDE SEQUENCE</scope>
    <source>
        <strain evidence="4">ATCC30299</strain>
    </source>
</reference>
<dbReference type="PROSITE" id="PS50012">
    <property type="entry name" value="RCC1_3"/>
    <property type="match status" value="6"/>
</dbReference>
<dbReference type="AlphaFoldDB" id="A0AAU9KII1"/>
<dbReference type="Proteomes" id="UP001162131">
    <property type="component" value="Unassembled WGS sequence"/>
</dbReference>
<organism evidence="4 5">
    <name type="scientific">Blepharisma stoltei</name>
    <dbReference type="NCBI Taxonomy" id="1481888"/>
    <lineage>
        <taxon>Eukaryota</taxon>
        <taxon>Sar</taxon>
        <taxon>Alveolata</taxon>
        <taxon>Ciliophora</taxon>
        <taxon>Postciliodesmatophora</taxon>
        <taxon>Heterotrichea</taxon>
        <taxon>Heterotrichida</taxon>
        <taxon>Blepharismidae</taxon>
        <taxon>Blepharisma</taxon>
    </lineage>
</organism>
<dbReference type="Gene3D" id="2.130.10.30">
    <property type="entry name" value="Regulator of chromosome condensation 1/beta-lactamase-inhibitor protein II"/>
    <property type="match status" value="2"/>
</dbReference>
<dbReference type="EMBL" id="CAJZBQ010000062">
    <property type="protein sequence ID" value="CAG9335525.1"/>
    <property type="molecule type" value="Genomic_DNA"/>
</dbReference>
<evidence type="ECO:0000259" key="3">
    <source>
        <dbReference type="Pfam" id="PF25390"/>
    </source>
</evidence>
<keyword evidence="5" id="KW-1185">Reference proteome</keyword>
<dbReference type="InterPro" id="IPR058923">
    <property type="entry name" value="RCC1-like_dom"/>
</dbReference>
<dbReference type="PANTHER" id="PTHR22870">
    <property type="entry name" value="REGULATOR OF CHROMOSOME CONDENSATION"/>
    <property type="match status" value="1"/>
</dbReference>
<feature type="repeat" description="RCC1" evidence="2">
    <location>
        <begin position="101"/>
        <end position="148"/>
    </location>
</feature>
<evidence type="ECO:0000256" key="2">
    <source>
        <dbReference type="PROSITE-ProRule" id="PRU00235"/>
    </source>
</evidence>
<feature type="repeat" description="RCC1" evidence="2">
    <location>
        <begin position="53"/>
        <end position="100"/>
    </location>
</feature>
<gene>
    <name evidence="4" type="ORF">BSTOLATCC_MIC63994</name>
</gene>
<sequence>MITGNVYTFGIGKSGELGSRSNKEIVPFRIRELSSIVQVGNGGSYALCLQSNGNLYFFGKGKNARGGSNVDSPVPRHLSYLPKIMMIACGYWHSLVLTESGFIMASGYNSHGQLGLGSTQEESKFTSTNTEAKIIKAGGHASFAITQDNTLVSCGIRELNAHNQDRLVFTPVMENVEYIDIGMVHAGCISQGQLYMWGNNAWGQLGIGNTAPSSRPIAVASLAGIQIKQVSCSKGEKYGHTGCIDNDRNVYMWGSGYKGKLGLDAHWSHEDPADRYIPEVIQNFKADYVECGGIHSLAISDARLFTWGCGSDGRLGHPEVQGHRYLYKEPLPRAIGNLNGVVQVSSSYYSNIILTN</sequence>
<keyword evidence="1" id="KW-0677">Repeat</keyword>
<dbReference type="PANTHER" id="PTHR22870:SF408">
    <property type="entry name" value="OS09G0560450 PROTEIN"/>
    <property type="match status" value="1"/>
</dbReference>
<feature type="domain" description="RCC1-like" evidence="3">
    <location>
        <begin position="6"/>
        <end position="346"/>
    </location>
</feature>
<dbReference type="PROSITE" id="PS00626">
    <property type="entry name" value="RCC1_2"/>
    <property type="match status" value="1"/>
</dbReference>
<protein>
    <recommendedName>
        <fullName evidence="3">RCC1-like domain-containing protein</fullName>
    </recommendedName>
</protein>
<feature type="repeat" description="RCC1" evidence="2">
    <location>
        <begin position="192"/>
        <end position="243"/>
    </location>
</feature>
<name>A0AAU9KII1_9CILI</name>
<dbReference type="Pfam" id="PF25390">
    <property type="entry name" value="WD40_RLD"/>
    <property type="match status" value="1"/>
</dbReference>
<feature type="repeat" description="RCC1" evidence="2">
    <location>
        <begin position="248"/>
        <end position="302"/>
    </location>
</feature>
<dbReference type="InterPro" id="IPR009091">
    <property type="entry name" value="RCC1/BLIP-II"/>
</dbReference>
<dbReference type="InterPro" id="IPR051210">
    <property type="entry name" value="Ub_ligase/GEF_domain"/>
</dbReference>
<evidence type="ECO:0000256" key="1">
    <source>
        <dbReference type="ARBA" id="ARBA00022737"/>
    </source>
</evidence>
<accession>A0AAU9KII1</accession>
<feature type="repeat" description="RCC1" evidence="2">
    <location>
        <begin position="302"/>
        <end position="356"/>
    </location>
</feature>
<proteinExistence type="predicted"/>
<comment type="caution">
    <text evidence="4">The sequence shown here is derived from an EMBL/GenBank/DDBJ whole genome shotgun (WGS) entry which is preliminary data.</text>
</comment>
<dbReference type="InterPro" id="IPR000408">
    <property type="entry name" value="Reg_chr_condens"/>
</dbReference>
<evidence type="ECO:0000313" key="5">
    <source>
        <dbReference type="Proteomes" id="UP001162131"/>
    </source>
</evidence>
<dbReference type="SUPFAM" id="SSF50985">
    <property type="entry name" value="RCC1/BLIP-II"/>
    <property type="match status" value="1"/>
</dbReference>
<feature type="repeat" description="RCC1" evidence="2">
    <location>
        <begin position="4"/>
        <end position="52"/>
    </location>
</feature>
<dbReference type="PRINTS" id="PR00633">
    <property type="entry name" value="RCCNDNSATION"/>
</dbReference>
<evidence type="ECO:0000313" key="4">
    <source>
        <dbReference type="EMBL" id="CAG9335525.1"/>
    </source>
</evidence>